<evidence type="ECO:0000313" key="4">
    <source>
        <dbReference type="Proteomes" id="UP000031366"/>
    </source>
</evidence>
<sequence>MVASVATFGVGAAIACAVAVACVGVICAAASTSTTNSSSSGGGENDIGARIMNAFKGALSGANHSPIIKSFNSLKEIGCDIWRGFENRGEKALDSPYDFVNWVAIGIPGAIKATLQSNAERSEKAFNSVYDFTNWLSFGTADMVKGAVNPEDPFSKEHWLNSFGVVSTILGVRKATISKGKTSMLDDIPRSSKVAKGGSNPEKQLLSDSKNKSNFGLEAASKTGIGVTGEGIPINEVSEKVLKEIHIDERAAYGYSPNGGTAYSKYDFTNIEAAKDNRIIRKEYLEQSQKIQKEINSMVANESSKQEIANKVIGMRNQDKILARAKMKPEDLAPIEARNMKIYGDKVGPDATWLFNSKKAKLKDLGLNPTNDEVWNAVINGAMKKDDVLNTLLGLKH</sequence>
<gene>
    <name evidence="3" type="ORF">U732_2367</name>
</gene>
<accession>A0A0C1QY07</accession>
<dbReference type="AlphaFoldDB" id="A0A0C1QY07"/>
<comment type="caution">
    <text evidence="3">The sequence shown here is derived from an EMBL/GenBank/DDBJ whole genome shotgun (WGS) entry which is preliminary data.</text>
</comment>
<evidence type="ECO:0000313" key="3">
    <source>
        <dbReference type="EMBL" id="KIE45897.1"/>
    </source>
</evidence>
<evidence type="ECO:0000256" key="1">
    <source>
        <dbReference type="SAM" id="MobiDB-lite"/>
    </source>
</evidence>
<keyword evidence="2" id="KW-0732">Signal</keyword>
<feature type="signal peptide" evidence="2">
    <location>
        <begin position="1"/>
        <end position="21"/>
    </location>
</feature>
<organism evidence="3 4">
    <name type="scientific">Clostridium argentinense CDC 2741</name>
    <dbReference type="NCBI Taxonomy" id="1418104"/>
    <lineage>
        <taxon>Bacteria</taxon>
        <taxon>Bacillati</taxon>
        <taxon>Bacillota</taxon>
        <taxon>Clostridia</taxon>
        <taxon>Eubacteriales</taxon>
        <taxon>Clostridiaceae</taxon>
        <taxon>Clostridium</taxon>
    </lineage>
</organism>
<dbReference type="Proteomes" id="UP000031366">
    <property type="component" value="Unassembled WGS sequence"/>
</dbReference>
<dbReference type="RefSeq" id="WP_202812774.1">
    <property type="nucleotide sequence ID" value="NZ_AYSO01000018.1"/>
</dbReference>
<protein>
    <submittedName>
        <fullName evidence="3">Uncharacterized protein</fullName>
    </submittedName>
</protein>
<dbReference type="EMBL" id="AYSO01000018">
    <property type="protein sequence ID" value="KIE45897.1"/>
    <property type="molecule type" value="Genomic_DNA"/>
</dbReference>
<keyword evidence="4" id="KW-1185">Reference proteome</keyword>
<evidence type="ECO:0000256" key="2">
    <source>
        <dbReference type="SAM" id="SignalP"/>
    </source>
</evidence>
<proteinExistence type="predicted"/>
<name>A0A0C1QY07_9CLOT</name>
<reference evidence="3 4" key="1">
    <citation type="journal article" date="2015" name="Infect. Genet. Evol.">
        <title>Genomic sequences of six botulinum neurotoxin-producing strains representing three clostridial species illustrate the mobility and diversity of botulinum neurotoxin genes.</title>
        <authorList>
            <person name="Smith T.J."/>
            <person name="Hill K.K."/>
            <person name="Xie G."/>
            <person name="Foley B.T."/>
            <person name="Williamson C.H."/>
            <person name="Foster J.T."/>
            <person name="Johnson S.L."/>
            <person name="Chertkov O."/>
            <person name="Teshima H."/>
            <person name="Gibbons H.S."/>
            <person name="Johnsky L.A."/>
            <person name="Karavis M.A."/>
            <person name="Smith L.A."/>
        </authorList>
    </citation>
    <scope>NUCLEOTIDE SEQUENCE [LARGE SCALE GENOMIC DNA]</scope>
    <source>
        <strain evidence="3 4">CDC 2741</strain>
    </source>
</reference>
<feature type="region of interest" description="Disordered" evidence="1">
    <location>
        <begin position="188"/>
        <end position="211"/>
    </location>
</feature>
<feature type="chain" id="PRO_5039046939" evidence="2">
    <location>
        <begin position="22"/>
        <end position="397"/>
    </location>
</feature>